<dbReference type="Pfam" id="PF11007">
    <property type="entry name" value="CotJA"/>
    <property type="match status" value="1"/>
</dbReference>
<accession>A0A150FBH5</accession>
<keyword evidence="1" id="KW-0946">Virion</keyword>
<comment type="caution">
    <text evidence="1">The sequence shown here is derived from an EMBL/GenBank/DDBJ whole genome shotgun (WGS) entry which is preliminary data.</text>
</comment>
<dbReference type="EMBL" id="LSBA01000004">
    <property type="protein sequence ID" value="KXZ22657.1"/>
    <property type="molecule type" value="Genomic_DNA"/>
</dbReference>
<keyword evidence="2" id="KW-1185">Reference proteome</keyword>
<dbReference type="InterPro" id="IPR020256">
    <property type="entry name" value="Spore_coat_CotJA"/>
</dbReference>
<dbReference type="OrthoDB" id="2376696at2"/>
<dbReference type="AlphaFoldDB" id="A0A150FBH5"/>
<keyword evidence="1" id="KW-0167">Capsid protein</keyword>
<name>A0A150FBH5_9BACI</name>
<dbReference type="Proteomes" id="UP000075430">
    <property type="component" value="Unassembled WGS sequence"/>
</dbReference>
<organism evidence="1 2">
    <name type="scientific">Bacillus nakamurai</name>
    <dbReference type="NCBI Taxonomy" id="1793963"/>
    <lineage>
        <taxon>Bacteria</taxon>
        <taxon>Bacillati</taxon>
        <taxon>Bacillota</taxon>
        <taxon>Bacilli</taxon>
        <taxon>Bacillales</taxon>
        <taxon>Bacillaceae</taxon>
        <taxon>Bacillus</taxon>
    </lineage>
</organism>
<reference evidence="2" key="1">
    <citation type="submission" date="2016-02" db="EMBL/GenBank/DDBJ databases">
        <authorList>
            <person name="Dunlap C."/>
        </authorList>
    </citation>
    <scope>NUCLEOTIDE SEQUENCE [LARGE SCALE GENOMIC DNA]</scope>
    <source>
        <strain evidence="2">NRRL B-41092</strain>
    </source>
</reference>
<sequence>MKENEPFTPIKSYKPFHSRFDPCPPIGRKYYSTPPQLYMRFQPYHLEQFSPMEALKKGTLWKDLYDFYDNPYRGGIEYGEKD</sequence>
<evidence type="ECO:0000313" key="2">
    <source>
        <dbReference type="Proteomes" id="UP000075430"/>
    </source>
</evidence>
<gene>
    <name evidence="1" type="ORF">AXI58_07730</name>
</gene>
<evidence type="ECO:0000313" key="1">
    <source>
        <dbReference type="EMBL" id="KXZ22657.1"/>
    </source>
</evidence>
<proteinExistence type="predicted"/>
<dbReference type="STRING" id="1793963.AXI58_07730"/>
<protein>
    <submittedName>
        <fullName evidence="1">Spore coat protein CotJA</fullName>
    </submittedName>
</protein>
<dbReference type="RefSeq" id="WP_061520246.1">
    <property type="nucleotide sequence ID" value="NZ_JAJJBV010000008.1"/>
</dbReference>